<sequence>MKSISIRRALLTMAVVCCFLLLAGGAWAQDNLLPLCPGGSVMSNSSLPNGAAQMVQCPGSVQDVYAHYRAAMQRAGYDLVVEAIEPDRGGLAGTAEDGGRMSVTISVEGGKTEVVIDRTNP</sequence>
<keyword evidence="1" id="KW-0732">Signal</keyword>
<comment type="caution">
    <text evidence="2">The sequence shown here is derived from an EMBL/GenBank/DDBJ whole genome shotgun (WGS) entry which is preliminary data.</text>
</comment>
<accession>A0A7M3MGE1</accession>
<feature type="signal peptide" evidence="1">
    <location>
        <begin position="1"/>
        <end position="28"/>
    </location>
</feature>
<dbReference type="RefSeq" id="WP_144302611.1">
    <property type="nucleotide sequence ID" value="NZ_QMIE01000005.1"/>
</dbReference>
<keyword evidence="3" id="KW-1185">Reference proteome</keyword>
<evidence type="ECO:0008006" key="4">
    <source>
        <dbReference type="Google" id="ProtNLM"/>
    </source>
</evidence>
<organism evidence="2 3">
    <name type="scientific">Oceanidesulfovibrio indonesiensis</name>
    <dbReference type="NCBI Taxonomy" id="54767"/>
    <lineage>
        <taxon>Bacteria</taxon>
        <taxon>Pseudomonadati</taxon>
        <taxon>Thermodesulfobacteriota</taxon>
        <taxon>Desulfovibrionia</taxon>
        <taxon>Desulfovibrionales</taxon>
        <taxon>Desulfovibrionaceae</taxon>
        <taxon>Oceanidesulfovibrio</taxon>
    </lineage>
</organism>
<reference evidence="2 3" key="1">
    <citation type="submission" date="2018-06" db="EMBL/GenBank/DDBJ databases">
        <title>Complete genome of Desulfovibrio indonesiensis P37SLT.</title>
        <authorList>
            <person name="Crispim J.S."/>
            <person name="Vidigal P.M.P."/>
            <person name="Silva L.C.F."/>
            <person name="Laguardia C.N."/>
            <person name="Araujo L.C."/>
            <person name="Dias R.S."/>
            <person name="Sousa M.P."/>
            <person name="Paula S.O."/>
            <person name="Silva C."/>
        </authorList>
    </citation>
    <scope>NUCLEOTIDE SEQUENCE [LARGE SCALE GENOMIC DNA]</scope>
    <source>
        <strain evidence="2 3">P37SLT</strain>
    </source>
</reference>
<proteinExistence type="predicted"/>
<dbReference type="AlphaFoldDB" id="A0A7M3MGE1"/>
<evidence type="ECO:0000313" key="2">
    <source>
        <dbReference type="EMBL" id="TVM17959.1"/>
    </source>
</evidence>
<name>A0A7M3MGE1_9BACT</name>
<dbReference type="EMBL" id="QMIE01000005">
    <property type="protein sequence ID" value="TVM17959.1"/>
    <property type="molecule type" value="Genomic_DNA"/>
</dbReference>
<dbReference type="Proteomes" id="UP000448292">
    <property type="component" value="Unassembled WGS sequence"/>
</dbReference>
<dbReference type="OrthoDB" id="9905697at2"/>
<feature type="chain" id="PRO_5029448587" description="PepSY domain-containing protein" evidence="1">
    <location>
        <begin position="29"/>
        <end position="121"/>
    </location>
</feature>
<evidence type="ECO:0000256" key="1">
    <source>
        <dbReference type="SAM" id="SignalP"/>
    </source>
</evidence>
<gene>
    <name evidence="2" type="ORF">DPQ33_07565</name>
</gene>
<protein>
    <recommendedName>
        <fullName evidence="4">PepSY domain-containing protein</fullName>
    </recommendedName>
</protein>
<evidence type="ECO:0000313" key="3">
    <source>
        <dbReference type="Proteomes" id="UP000448292"/>
    </source>
</evidence>